<gene>
    <name evidence="3" type="ORF">RISW2_04795</name>
</gene>
<dbReference type="eggNOG" id="COG3333">
    <property type="taxonomic scope" value="Bacteria"/>
</dbReference>
<dbReference type="Proteomes" id="UP000023430">
    <property type="component" value="Unassembled WGS sequence"/>
</dbReference>
<dbReference type="RefSeq" id="WP_043770810.1">
    <property type="nucleotide sequence ID" value="NZ_JAME01000015.1"/>
</dbReference>
<reference evidence="3 4" key="1">
    <citation type="submission" date="2014-01" db="EMBL/GenBank/DDBJ databases">
        <title>Roseivivax isoporae LMG 25204 Genome Sequencing.</title>
        <authorList>
            <person name="Lai Q."/>
            <person name="Li G."/>
            <person name="Shao Z."/>
        </authorList>
    </citation>
    <scope>NUCLEOTIDE SEQUENCE [LARGE SCALE GENOMIC DNA]</scope>
    <source>
        <strain evidence="3 4">LMG 25204</strain>
    </source>
</reference>
<keyword evidence="1" id="KW-0472">Membrane</keyword>
<feature type="transmembrane region" description="Helical" evidence="1">
    <location>
        <begin position="474"/>
        <end position="494"/>
    </location>
</feature>
<organism evidence="3 4">
    <name type="scientific">Roseivivax isoporae LMG 25204</name>
    <dbReference type="NCBI Taxonomy" id="1449351"/>
    <lineage>
        <taxon>Bacteria</taxon>
        <taxon>Pseudomonadati</taxon>
        <taxon>Pseudomonadota</taxon>
        <taxon>Alphaproteobacteria</taxon>
        <taxon>Rhodobacterales</taxon>
        <taxon>Roseobacteraceae</taxon>
        <taxon>Roseivivax</taxon>
    </lineage>
</organism>
<dbReference type="Pfam" id="PF01970">
    <property type="entry name" value="TctA"/>
    <property type="match status" value="1"/>
</dbReference>
<dbReference type="AlphaFoldDB" id="X7F7M8"/>
<dbReference type="STRING" id="1449351.RISW2_04795"/>
<comment type="caution">
    <text evidence="3">The sequence shown here is derived from an EMBL/GenBank/DDBJ whole genome shotgun (WGS) entry which is preliminary data.</text>
</comment>
<feature type="transmembrane region" description="Helical" evidence="1">
    <location>
        <begin position="170"/>
        <end position="187"/>
    </location>
</feature>
<accession>X7F7M8</accession>
<feature type="transmembrane region" description="Helical" evidence="1">
    <location>
        <begin position="263"/>
        <end position="287"/>
    </location>
</feature>
<feature type="transmembrane region" description="Helical" evidence="1">
    <location>
        <begin position="107"/>
        <end position="135"/>
    </location>
</feature>
<keyword evidence="1" id="KW-1133">Transmembrane helix</keyword>
<feature type="transmembrane region" description="Helical" evidence="1">
    <location>
        <begin position="393"/>
        <end position="411"/>
    </location>
</feature>
<dbReference type="PANTHER" id="PTHR35342">
    <property type="entry name" value="TRICARBOXYLIC TRANSPORT PROTEIN"/>
    <property type="match status" value="1"/>
</dbReference>
<feature type="transmembrane region" description="Helical" evidence="1">
    <location>
        <begin position="147"/>
        <end position="163"/>
    </location>
</feature>
<feature type="transmembrane region" description="Helical" evidence="1">
    <location>
        <begin position="326"/>
        <end position="347"/>
    </location>
</feature>
<feature type="domain" description="DUF112" evidence="2">
    <location>
        <begin position="20"/>
        <end position="443"/>
    </location>
</feature>
<dbReference type="InterPro" id="IPR002823">
    <property type="entry name" value="DUF112_TM"/>
</dbReference>
<dbReference type="OrthoDB" id="9791872at2"/>
<dbReference type="PANTHER" id="PTHR35342:SF1">
    <property type="entry name" value="BLR4373 PROTEIN"/>
    <property type="match status" value="1"/>
</dbReference>
<feature type="transmembrane region" description="Helical" evidence="1">
    <location>
        <begin position="193"/>
        <end position="218"/>
    </location>
</feature>
<dbReference type="PATRIC" id="fig|1449351.3.peg.2295"/>
<keyword evidence="1" id="KW-0812">Transmembrane</keyword>
<evidence type="ECO:0000256" key="1">
    <source>
        <dbReference type="SAM" id="Phobius"/>
    </source>
</evidence>
<evidence type="ECO:0000259" key="2">
    <source>
        <dbReference type="Pfam" id="PF01970"/>
    </source>
</evidence>
<keyword evidence="4" id="KW-1185">Reference proteome</keyword>
<feature type="transmembrane region" description="Helical" evidence="1">
    <location>
        <begin position="359"/>
        <end position="387"/>
    </location>
</feature>
<feature type="transmembrane region" description="Helical" evidence="1">
    <location>
        <begin position="20"/>
        <end position="39"/>
    </location>
</feature>
<dbReference type="EMBL" id="JAME01000015">
    <property type="protein sequence ID" value="ETX28820.1"/>
    <property type="molecule type" value="Genomic_DNA"/>
</dbReference>
<protein>
    <submittedName>
        <fullName evidence="3">Tricarboxylate transporter</fullName>
    </submittedName>
</protein>
<feature type="transmembrane region" description="Helical" evidence="1">
    <location>
        <begin position="75"/>
        <end position="95"/>
    </location>
</feature>
<sequence>MEVLGFLADGILMALEPLNLMLILIGVSVGLFIGAMPGLGSVNGVAILLPVTFLVPPGSAIIFLAAIYYGAMYGGAISSVTLGIPGASTAVATTFDGRPLALQGRASLALVTAAIASFIGGSVANVLFTLFAPVLATLALSFGPPEIFALMLLAFATFVGLGGDDIAKTVFSICFGLVLASVGYDQISGAPRLVLLDISGFLHGIGFLVLAIGVYGIGEMLWTIEQTRGEVTTTTPRMTVSGMLADTKEALARGWKGTTIGSFLGFFVGVLPAAGATPGSLMSYGVAKMVSRAPETYGRGNPDGVAAPEAANNSASTGAMLPMLTLGIPGSPTTAILLGGMVIWGLVPGPRLFTTETEFVWGLIGSFYVSNLAALIINLAFIPLFVWMLRMPFTILAPMIFVLSITGGYAATRDMHDIWLIVIFGLGAFFLRKFDYPLAPAVLAIVLGPIAEPTLRQSLLLSSGDPSIFFTRPIAGPITVIALILIFLPALKYLRRRKPAAAE</sequence>
<feature type="transmembrane region" description="Helical" evidence="1">
    <location>
        <begin position="46"/>
        <end position="69"/>
    </location>
</feature>
<evidence type="ECO:0000313" key="3">
    <source>
        <dbReference type="EMBL" id="ETX28820.1"/>
    </source>
</evidence>
<proteinExistence type="predicted"/>
<evidence type="ECO:0000313" key="4">
    <source>
        <dbReference type="Proteomes" id="UP000023430"/>
    </source>
</evidence>
<feature type="transmembrane region" description="Helical" evidence="1">
    <location>
        <begin position="418"/>
        <end position="434"/>
    </location>
</feature>
<name>X7F7M8_9RHOB</name>